<evidence type="ECO:0000256" key="1">
    <source>
        <dbReference type="SAM" id="MobiDB-lite"/>
    </source>
</evidence>
<dbReference type="SUPFAM" id="SSF81383">
    <property type="entry name" value="F-box domain"/>
    <property type="match status" value="1"/>
</dbReference>
<protein>
    <recommendedName>
        <fullName evidence="2">F-box domain-containing protein</fullName>
    </recommendedName>
</protein>
<dbReference type="InterPro" id="IPR001810">
    <property type="entry name" value="F-box_dom"/>
</dbReference>
<dbReference type="EMBL" id="CAJVRL010000057">
    <property type="protein sequence ID" value="CAG8954697.1"/>
    <property type="molecule type" value="Genomic_DNA"/>
</dbReference>
<feature type="compositionally biased region" description="Basic and acidic residues" evidence="1">
    <location>
        <begin position="8"/>
        <end position="21"/>
    </location>
</feature>
<accession>A0A9N9PUN7</accession>
<evidence type="ECO:0000313" key="4">
    <source>
        <dbReference type="Proteomes" id="UP000696280"/>
    </source>
</evidence>
<dbReference type="Proteomes" id="UP000696280">
    <property type="component" value="Unassembled WGS sequence"/>
</dbReference>
<dbReference type="AlphaFoldDB" id="A0A9N9PUN7"/>
<gene>
    <name evidence="3" type="ORF">HYFRA_00004619</name>
</gene>
<organism evidence="3 4">
    <name type="scientific">Hymenoscyphus fraxineus</name>
    <dbReference type="NCBI Taxonomy" id="746836"/>
    <lineage>
        <taxon>Eukaryota</taxon>
        <taxon>Fungi</taxon>
        <taxon>Dikarya</taxon>
        <taxon>Ascomycota</taxon>
        <taxon>Pezizomycotina</taxon>
        <taxon>Leotiomycetes</taxon>
        <taxon>Helotiales</taxon>
        <taxon>Helotiaceae</taxon>
        <taxon>Hymenoscyphus</taxon>
    </lineage>
</organism>
<keyword evidence="4" id="KW-1185">Reference proteome</keyword>
<dbReference type="InterPro" id="IPR036047">
    <property type="entry name" value="F-box-like_dom_sf"/>
</dbReference>
<reference evidence="3" key="1">
    <citation type="submission" date="2021-07" db="EMBL/GenBank/DDBJ databases">
        <authorList>
            <person name="Durling M."/>
        </authorList>
    </citation>
    <scope>NUCLEOTIDE SEQUENCE</scope>
</reference>
<dbReference type="OrthoDB" id="3549324at2759"/>
<dbReference type="Gene3D" id="1.20.1280.50">
    <property type="match status" value="1"/>
</dbReference>
<feature type="compositionally biased region" description="Polar residues" evidence="1">
    <location>
        <begin position="24"/>
        <end position="36"/>
    </location>
</feature>
<name>A0A9N9PUN7_9HELO</name>
<feature type="region of interest" description="Disordered" evidence="1">
    <location>
        <begin position="1"/>
        <end position="36"/>
    </location>
</feature>
<comment type="caution">
    <text evidence="3">The sequence shown here is derived from an EMBL/GenBank/DDBJ whole genome shotgun (WGS) entry which is preliminary data.</text>
</comment>
<proteinExistence type="predicted"/>
<sequence>MLADELDDPRGHATNTDDKATARCTDNTDMTGSTTADANKDVWDGIWFHERIAKAEINNSYTVESALADAWSKIWINEKVVDDKGSEGHISFHERHEIPSRRESSPALRTNNSPFPWLPDEILIMIFSGLFPSHSDEDLDNLKACRLVCKRWAKIGLQCLFGSTFIFRRDRMDTERFVYLTLCLQAFSKIDRVIFEYGDIGIANIVSNYTSDYECLWNSATKRRGIQRDVPTADLESQKESDVREYARWFINCENFEQSLSFWKPSAANPVASHFHGIDRIDVTLRSTSFRSTSLIQAWCAGTCKTSFGQSITEFDFLLLGLAQLYRYTLDSNIKLKHLSHDMLPATFFGRPISELKPLVEPLRCLQTLHLTFDATEPPIAQFWKSLGFFLTSAPQLRNIRFGFDPVGQIYEEGIWCARETGPENIDFNKENAPEKWYAPLWKVLGDYTWAHLEHLRLDGMLLCEKGILSLLYRHSTTLRTLELHQIGLWFGSFESLLLEIRNKLSLTGFGISGHCEALHATNESWDFPRIYDPYREIWSPVFASWVQQWEFENFGTDFANSNPVDDSLGEKMRNFIFGDLWPIMGHHTRKSCTDFPGCVLHTEECFKSCWSDTEQLIDQKWDTDFFVDPDWEDPFVNEGTEAGHDSTSYYYDGFDDDDFDVHGYNEGGEHYLDDIVTDEEYFQGKTTSARVRRELEASIVHRIPRFWGGQKGEHGEETMTVPNNSNAATAKREHLAYIRHLMWESHERIHKDMDARGLL</sequence>
<dbReference type="Pfam" id="PF12937">
    <property type="entry name" value="F-box-like"/>
    <property type="match status" value="1"/>
</dbReference>
<feature type="domain" description="F-box" evidence="2">
    <location>
        <begin position="118"/>
        <end position="155"/>
    </location>
</feature>
<evidence type="ECO:0000259" key="2">
    <source>
        <dbReference type="Pfam" id="PF12937"/>
    </source>
</evidence>
<evidence type="ECO:0000313" key="3">
    <source>
        <dbReference type="EMBL" id="CAG8954697.1"/>
    </source>
</evidence>